<evidence type="ECO:0000256" key="2">
    <source>
        <dbReference type="ARBA" id="ARBA00006602"/>
    </source>
</evidence>
<evidence type="ECO:0000256" key="1">
    <source>
        <dbReference type="ARBA" id="ARBA00003041"/>
    </source>
</evidence>
<dbReference type="PANTHER" id="PTHR34982:SF1">
    <property type="entry name" value="FLAGELLAR ASSEMBLY PROTEIN FLIH"/>
    <property type="match status" value="1"/>
</dbReference>
<evidence type="ECO:0000256" key="6">
    <source>
        <dbReference type="ARBA" id="ARBA00022927"/>
    </source>
</evidence>
<evidence type="ECO:0000259" key="8">
    <source>
        <dbReference type="Pfam" id="PF02108"/>
    </source>
</evidence>
<proteinExistence type="inferred from homology"/>
<dbReference type="GO" id="GO:0005829">
    <property type="term" value="C:cytosol"/>
    <property type="evidence" value="ECO:0007669"/>
    <property type="project" value="TreeGrafter"/>
</dbReference>
<keyword evidence="5" id="KW-1005">Bacterial flagellum biogenesis</keyword>
<dbReference type="SUPFAM" id="SSF160527">
    <property type="entry name" value="V-type ATPase subunit E-like"/>
    <property type="match status" value="1"/>
</dbReference>
<dbReference type="AlphaFoldDB" id="A0A7C4EHU5"/>
<evidence type="ECO:0000256" key="7">
    <source>
        <dbReference type="ARBA" id="ARBA00023225"/>
    </source>
</evidence>
<dbReference type="Gene3D" id="3.30.2320.30">
    <property type="entry name" value="ATP synthase, E subunit, C-terminal"/>
    <property type="match status" value="1"/>
</dbReference>
<sequence length="249" mass="26686">MSSSSAPNTGGFLPGNARVVLGVSSPGPSEMTINEIEGRKVAELGKDTELAFWARVRAKAQAKARQILEEAMVEAEAIREQARQEGLAQGQAQALQACEAQVAVMGGTLAGLLQGLEAERPALWERHRQEFTALLRLGVEKTLHTALDASRMEVLGNLLDQAVELLDTRAGFTVRVHPQDEQAVGQLLEQARLAHPALGPWRVKADPALGAGGVRLESDAGVVDNCVDTRFAQIADLLERVRFSGDAPE</sequence>
<accession>A0A7C4EHU5</accession>
<keyword evidence="7" id="KW-1006">Bacterial flagellum protein export</keyword>
<dbReference type="InterPro" id="IPR051472">
    <property type="entry name" value="T3SS_Stator/FliH"/>
</dbReference>
<organism evidence="9">
    <name type="scientific">Fundidesulfovibrio putealis</name>
    <dbReference type="NCBI Taxonomy" id="270496"/>
    <lineage>
        <taxon>Bacteria</taxon>
        <taxon>Pseudomonadati</taxon>
        <taxon>Thermodesulfobacteriota</taxon>
        <taxon>Desulfovibrionia</taxon>
        <taxon>Desulfovibrionales</taxon>
        <taxon>Desulfovibrionaceae</taxon>
        <taxon>Fundidesulfovibrio</taxon>
    </lineage>
</organism>
<dbReference type="EMBL" id="DSRP01000410">
    <property type="protein sequence ID" value="HGG92464.1"/>
    <property type="molecule type" value="Genomic_DNA"/>
</dbReference>
<keyword evidence="9" id="KW-0966">Cell projection</keyword>
<dbReference type="GO" id="GO:0015031">
    <property type="term" value="P:protein transport"/>
    <property type="evidence" value="ECO:0007669"/>
    <property type="project" value="UniProtKB-KW"/>
</dbReference>
<keyword evidence="6" id="KW-0653">Protein transport</keyword>
<name>A0A7C4EHU5_9BACT</name>
<dbReference type="InterPro" id="IPR038495">
    <property type="entry name" value="ATPase_E_C"/>
</dbReference>
<feature type="domain" description="Flagellar assembly protein FliH/Type III secretion system HrpE" evidence="8">
    <location>
        <begin position="109"/>
        <end position="234"/>
    </location>
</feature>
<evidence type="ECO:0000313" key="9">
    <source>
        <dbReference type="EMBL" id="HGG92464.1"/>
    </source>
</evidence>
<keyword evidence="9" id="KW-0969">Cilium</keyword>
<gene>
    <name evidence="9" type="ORF">ENR59_05870</name>
</gene>
<keyword evidence="4" id="KW-0813">Transport</keyword>
<comment type="similarity">
    <text evidence="2">Belongs to the FliH family.</text>
</comment>
<protein>
    <recommendedName>
        <fullName evidence="3">Flagellar assembly protein FliH</fullName>
    </recommendedName>
</protein>
<evidence type="ECO:0000256" key="4">
    <source>
        <dbReference type="ARBA" id="ARBA00022448"/>
    </source>
</evidence>
<comment type="caution">
    <text evidence="9">The sequence shown here is derived from an EMBL/GenBank/DDBJ whole genome shotgun (WGS) entry which is preliminary data.</text>
</comment>
<keyword evidence="9" id="KW-0282">Flagellum</keyword>
<dbReference type="GO" id="GO:0044781">
    <property type="term" value="P:bacterial-type flagellum organization"/>
    <property type="evidence" value="ECO:0007669"/>
    <property type="project" value="UniProtKB-KW"/>
</dbReference>
<evidence type="ECO:0000256" key="3">
    <source>
        <dbReference type="ARBA" id="ARBA00016507"/>
    </source>
</evidence>
<comment type="function">
    <text evidence="1">Needed for flagellar regrowth and assembly.</text>
</comment>
<evidence type="ECO:0000256" key="5">
    <source>
        <dbReference type="ARBA" id="ARBA00022795"/>
    </source>
</evidence>
<dbReference type="Pfam" id="PF02108">
    <property type="entry name" value="FliH"/>
    <property type="match status" value="1"/>
</dbReference>
<dbReference type="PANTHER" id="PTHR34982">
    <property type="entry name" value="YOP PROTEINS TRANSLOCATION PROTEIN L"/>
    <property type="match status" value="1"/>
</dbReference>
<reference evidence="9" key="1">
    <citation type="journal article" date="2020" name="mSystems">
        <title>Genome- and Community-Level Interaction Insights into Carbon Utilization and Element Cycling Functions of Hydrothermarchaeota in Hydrothermal Sediment.</title>
        <authorList>
            <person name="Zhou Z."/>
            <person name="Liu Y."/>
            <person name="Xu W."/>
            <person name="Pan J."/>
            <person name="Luo Z.H."/>
            <person name="Li M."/>
        </authorList>
    </citation>
    <scope>NUCLEOTIDE SEQUENCE [LARGE SCALE GENOMIC DNA]</scope>
    <source>
        <strain evidence="9">SpSt-413</strain>
    </source>
</reference>
<dbReference type="InterPro" id="IPR018035">
    <property type="entry name" value="Flagellar_FliH/T3SS_HrpE"/>
</dbReference>